<dbReference type="InterPro" id="IPR013087">
    <property type="entry name" value="Znf_C2H2_type"/>
</dbReference>
<reference evidence="5" key="1">
    <citation type="submission" date="2010-08" db="EMBL/GenBank/DDBJ databases">
        <authorList>
            <consortium name="Caenorhabditis japonica Sequencing Consortium"/>
            <person name="Wilson R.K."/>
        </authorList>
    </citation>
    <scope>NUCLEOTIDE SEQUENCE [LARGE SCALE GENOMIC DNA]</scope>
    <source>
        <strain evidence="5">DF5081</strain>
    </source>
</reference>
<feature type="compositionally biased region" description="Acidic residues" evidence="2">
    <location>
        <begin position="1015"/>
        <end position="1028"/>
    </location>
</feature>
<dbReference type="SUPFAM" id="SSF46689">
    <property type="entry name" value="Homeodomain-like"/>
    <property type="match status" value="1"/>
</dbReference>
<dbReference type="Gene3D" id="3.30.420.10">
    <property type="entry name" value="Ribonuclease H-like superfamily/Ribonuclease H"/>
    <property type="match status" value="1"/>
</dbReference>
<organism evidence="4 5">
    <name type="scientific">Caenorhabditis japonica</name>
    <dbReference type="NCBI Taxonomy" id="281687"/>
    <lineage>
        <taxon>Eukaryota</taxon>
        <taxon>Metazoa</taxon>
        <taxon>Ecdysozoa</taxon>
        <taxon>Nematoda</taxon>
        <taxon>Chromadorea</taxon>
        <taxon>Rhabditida</taxon>
        <taxon>Rhabditina</taxon>
        <taxon>Rhabditomorpha</taxon>
        <taxon>Rhabditoidea</taxon>
        <taxon>Rhabditidae</taxon>
        <taxon>Peloderinae</taxon>
        <taxon>Caenorhabditis</taxon>
    </lineage>
</organism>
<dbReference type="EnsemblMetazoa" id="CJA04046c.1">
    <property type="protein sequence ID" value="CJA04046c.1"/>
    <property type="gene ID" value="WBGene00123250"/>
</dbReference>
<feature type="domain" description="C2H2-type" evidence="3">
    <location>
        <begin position="512"/>
        <end position="533"/>
    </location>
</feature>
<evidence type="ECO:0000256" key="1">
    <source>
        <dbReference type="ARBA" id="ARBA00004123"/>
    </source>
</evidence>
<name>A0A8R1HK56_CAEJA</name>
<reference evidence="4" key="2">
    <citation type="submission" date="2022-06" db="UniProtKB">
        <authorList>
            <consortium name="EnsemblMetazoa"/>
        </authorList>
    </citation>
    <scope>IDENTIFICATION</scope>
    <source>
        <strain evidence="4">DF5081</strain>
    </source>
</reference>
<evidence type="ECO:0000313" key="4">
    <source>
        <dbReference type="EnsemblMetazoa" id="CJA04046c.1"/>
    </source>
</evidence>
<evidence type="ECO:0000256" key="2">
    <source>
        <dbReference type="SAM" id="MobiDB-lite"/>
    </source>
</evidence>
<keyword evidence="5" id="KW-1185">Reference proteome</keyword>
<dbReference type="GO" id="GO:0005634">
    <property type="term" value="C:nucleus"/>
    <property type="evidence" value="ECO:0007669"/>
    <property type="project" value="UniProtKB-SubCell"/>
</dbReference>
<dbReference type="PANTHER" id="PTHR46068">
    <property type="entry name" value="PROTEIN CBG27172"/>
    <property type="match status" value="1"/>
</dbReference>
<evidence type="ECO:0000259" key="3">
    <source>
        <dbReference type="PROSITE" id="PS00028"/>
    </source>
</evidence>
<dbReference type="InterPro" id="IPR036397">
    <property type="entry name" value="RNaseH_sf"/>
</dbReference>
<dbReference type="PROSITE" id="PS00028">
    <property type="entry name" value="ZINC_FINGER_C2H2_1"/>
    <property type="match status" value="1"/>
</dbReference>
<feature type="compositionally biased region" description="Basic and acidic residues" evidence="2">
    <location>
        <begin position="980"/>
        <end position="997"/>
    </location>
</feature>
<feature type="compositionally biased region" description="Basic residues" evidence="2">
    <location>
        <begin position="1036"/>
        <end position="1045"/>
    </location>
</feature>
<dbReference type="PANTHER" id="PTHR46068:SF1">
    <property type="entry name" value="TRANSPOSASE IS30-LIKE HTH DOMAIN-CONTAINING PROTEIN"/>
    <property type="match status" value="1"/>
</dbReference>
<feature type="region of interest" description="Disordered" evidence="2">
    <location>
        <begin position="599"/>
        <end position="625"/>
    </location>
</feature>
<comment type="subcellular location">
    <subcellularLocation>
        <location evidence="1">Nucleus</location>
    </subcellularLocation>
</comment>
<dbReference type="GO" id="GO:0003676">
    <property type="term" value="F:nucleic acid binding"/>
    <property type="evidence" value="ECO:0007669"/>
    <property type="project" value="InterPro"/>
</dbReference>
<dbReference type="Proteomes" id="UP000005237">
    <property type="component" value="Unassembled WGS sequence"/>
</dbReference>
<proteinExistence type="predicted"/>
<accession>A0A8R1HK56</accession>
<feature type="compositionally biased region" description="Acidic residues" evidence="2">
    <location>
        <begin position="960"/>
        <end position="971"/>
    </location>
</feature>
<dbReference type="InterPro" id="IPR009057">
    <property type="entry name" value="Homeodomain-like_sf"/>
</dbReference>
<sequence length="1045" mass="120003">MSLEGLDEIDQFQGTEESDVLVDASMIPTAETEVVMSGDGIQNRGLGSAEIARRLQISSSTVRNVVAAIKKRGDASEVKKSGRPRSVNTRNTRAIIKKRIIRNDGLSLNRMASQLGIARSTVQSIVKNDLKLKSYKLRRGQYLSDKSKAMRLEKCRKLLQHFQVRRVSDVIWTDEKIFTIEPLPNRQNQRQLLSKDDSMSPKRRLAHNRLFPKSVMVWAGITATGKTPLVFIERNVKINSEVYQKIVLMDNLLPWVTQHFAGGPFILQQDWAPSHGSRSTLAVLEAHFPGFLDKNLWPASSPDLNPMDFSVWGMLEGKIAGKVFATVDDLKAALEVAWASIDDGYLRRTVNSQFADANEVVEEETYTFEYAYEDDEHSQLHPDMQMEEEVVVAEEVYEGDEDWKKQKLNLYDVLDENRYIDEQKPSKRQRIGDQQFHFAPTTPSGPQGDYDFSQDNQPSEYREYSVYTPSRPADRVCAGCGMTLRRSVYYHHARMIREKGVCNLFTPQRFPCTQCDARIGTLEKLCQHMEQIHNAPTQIKTAIFTNEEDFKVFRIELDGKGGNFRMARGNKKNKKGVVQYFRCNRLQTLARAQTFRPVDNPSLEELPSNRKRGRLHQQETRNPSAKQVIRTENACTAFYNKAYLSNGTIEVRYCDHHLHDDEKLRLPEAVRKRVIQLARKNLPHIVVLMIIKDERLKYCDRNSANDRRIQDMKTQDVRQVLAGTVRSEKTRASRGEAPLEVGFDKNPRIDMIVDDDPNRAWADIRPNQKIDRCLLTRTELRYLDLFDSNREEIMSKLNEKTRVELDKKLAYDSFIHRLSSSHEIVKHLHYRQLIPTDSTLIKLKKAYHYLSKIEEVLMNPLRDAPVPTNHFTSFIRMMEDQARIDHERGKAGRLGLDREVLEEIDVVGMGEEEEYGAAAADEMHEEVVEEEVVDFQHGEEITEEEYIRMELEAAERGEGAAEEDGEEEGEGVENNGETRINSEEDRQGNEEEHEKVPQEQVDGQQNAEAEREKEVEEEGEGEGDEESDTTVTRVGRVVKKKKTGI</sequence>
<dbReference type="AlphaFoldDB" id="A0A8R1HK56"/>
<protein>
    <submittedName>
        <fullName evidence="4">C2H2-type domain-containing protein</fullName>
    </submittedName>
</protein>
<feature type="region of interest" description="Disordered" evidence="2">
    <location>
        <begin position="954"/>
        <end position="1045"/>
    </location>
</feature>
<evidence type="ECO:0000313" key="5">
    <source>
        <dbReference type="Proteomes" id="UP000005237"/>
    </source>
</evidence>
<feature type="region of interest" description="Disordered" evidence="2">
    <location>
        <begin position="422"/>
        <end position="449"/>
    </location>
</feature>